<dbReference type="NCBIfam" id="TIGR03971">
    <property type="entry name" value="SDR_subfam_1"/>
    <property type="match status" value="1"/>
</dbReference>
<dbReference type="NCBIfam" id="NF009467">
    <property type="entry name" value="PRK12826.1-3"/>
    <property type="match status" value="1"/>
</dbReference>
<keyword evidence="5" id="KW-1185">Reference proteome</keyword>
<dbReference type="Gene3D" id="3.40.50.720">
    <property type="entry name" value="NAD(P)-binding Rossmann-like Domain"/>
    <property type="match status" value="1"/>
</dbReference>
<dbReference type="PRINTS" id="PR00081">
    <property type="entry name" value="GDHRDH"/>
</dbReference>
<comment type="similarity">
    <text evidence="1">Belongs to the short-chain dehydrogenases/reductases (SDR) family.</text>
</comment>
<gene>
    <name evidence="4" type="ORF">GCM10023215_30310</name>
</gene>
<organism evidence="4 5">
    <name type="scientific">Pseudonocardia yuanmonensis</name>
    <dbReference type="NCBI Taxonomy" id="1095914"/>
    <lineage>
        <taxon>Bacteria</taxon>
        <taxon>Bacillati</taxon>
        <taxon>Actinomycetota</taxon>
        <taxon>Actinomycetes</taxon>
        <taxon>Pseudonocardiales</taxon>
        <taxon>Pseudonocardiaceae</taxon>
        <taxon>Pseudonocardia</taxon>
    </lineage>
</organism>
<evidence type="ECO:0000313" key="4">
    <source>
        <dbReference type="EMBL" id="GAA4691355.1"/>
    </source>
</evidence>
<dbReference type="Pfam" id="PF13561">
    <property type="entry name" value="adh_short_C2"/>
    <property type="match status" value="1"/>
</dbReference>
<name>A0ABP8WND2_9PSEU</name>
<dbReference type="RefSeq" id="WP_345381142.1">
    <property type="nucleotide sequence ID" value="NZ_BAABIC010000009.1"/>
</dbReference>
<dbReference type="Proteomes" id="UP001500325">
    <property type="component" value="Unassembled WGS sequence"/>
</dbReference>
<evidence type="ECO:0000256" key="3">
    <source>
        <dbReference type="ARBA" id="ARBA00023027"/>
    </source>
</evidence>
<dbReference type="PRINTS" id="PR00080">
    <property type="entry name" value="SDRFAMILY"/>
</dbReference>
<evidence type="ECO:0000256" key="2">
    <source>
        <dbReference type="ARBA" id="ARBA00023002"/>
    </source>
</evidence>
<accession>A0ABP8WND2</accession>
<reference evidence="5" key="1">
    <citation type="journal article" date="2019" name="Int. J. Syst. Evol. Microbiol.">
        <title>The Global Catalogue of Microorganisms (GCM) 10K type strain sequencing project: providing services to taxonomists for standard genome sequencing and annotation.</title>
        <authorList>
            <consortium name="The Broad Institute Genomics Platform"/>
            <consortium name="The Broad Institute Genome Sequencing Center for Infectious Disease"/>
            <person name="Wu L."/>
            <person name="Ma J."/>
        </authorList>
    </citation>
    <scope>NUCLEOTIDE SEQUENCE [LARGE SCALE GENOMIC DNA]</scope>
    <source>
        <strain evidence="5">JCM 18055</strain>
    </source>
</reference>
<proteinExistence type="inferred from homology"/>
<evidence type="ECO:0000256" key="1">
    <source>
        <dbReference type="ARBA" id="ARBA00006484"/>
    </source>
</evidence>
<dbReference type="InterPro" id="IPR020904">
    <property type="entry name" value="Sc_DH/Rdtase_CS"/>
</dbReference>
<dbReference type="PANTHER" id="PTHR24321">
    <property type="entry name" value="DEHYDROGENASES, SHORT CHAIN"/>
    <property type="match status" value="1"/>
</dbReference>
<keyword evidence="3" id="KW-0520">NAD</keyword>
<dbReference type="EMBL" id="BAABIC010000009">
    <property type="protein sequence ID" value="GAA4691355.1"/>
    <property type="molecule type" value="Genomic_DNA"/>
</dbReference>
<dbReference type="CDD" id="cd05233">
    <property type="entry name" value="SDR_c"/>
    <property type="match status" value="1"/>
</dbReference>
<dbReference type="InterPro" id="IPR002347">
    <property type="entry name" value="SDR_fam"/>
</dbReference>
<dbReference type="InterPro" id="IPR023985">
    <property type="entry name" value="SDR_subfam_1"/>
</dbReference>
<sequence length="283" mass="30450">MTGSWPRRFDGKVAFITGLGRGQGRRHAIDFAREGANIIGLDVLEDIESSNQPSSTRADLDETIRLVEEAGGKIVALKGDVRDFDAVQATVAAGVEAFGRLDVVVGNAGITPGDLKPFWELGELSWRETVDVNLTGLFHTAKAAAPAMIEAGNGGAMVLIGSISGGKGWANMAHYCSTKFGLIGLMRVMAIELAPYGIRANVVSPTNVDTQMFMNPLIKKLFAPHLDNPPREDWREVTKHMHLLDIGWVQPEDISAAVRWISSDEARYVTGTTLPVDGGALAK</sequence>
<dbReference type="InterPro" id="IPR036291">
    <property type="entry name" value="NAD(P)-bd_dom_sf"/>
</dbReference>
<dbReference type="PROSITE" id="PS00061">
    <property type="entry name" value="ADH_SHORT"/>
    <property type="match status" value="1"/>
</dbReference>
<evidence type="ECO:0000313" key="5">
    <source>
        <dbReference type="Proteomes" id="UP001500325"/>
    </source>
</evidence>
<protein>
    <submittedName>
        <fullName evidence="4">Mycofactocin-coupled SDR family oxidoreductase</fullName>
    </submittedName>
</protein>
<keyword evidence="2" id="KW-0560">Oxidoreductase</keyword>
<comment type="caution">
    <text evidence="4">The sequence shown here is derived from an EMBL/GenBank/DDBJ whole genome shotgun (WGS) entry which is preliminary data.</text>
</comment>
<dbReference type="PANTHER" id="PTHR24321:SF8">
    <property type="entry name" value="ESTRADIOL 17-BETA-DEHYDROGENASE 8-RELATED"/>
    <property type="match status" value="1"/>
</dbReference>
<dbReference type="SUPFAM" id="SSF51735">
    <property type="entry name" value="NAD(P)-binding Rossmann-fold domains"/>
    <property type="match status" value="1"/>
</dbReference>